<protein>
    <recommendedName>
        <fullName evidence="6">DNA replication and repair protein RecF</fullName>
    </recommendedName>
</protein>
<keyword evidence="6" id="KW-0227">DNA damage</keyword>
<dbReference type="InterPro" id="IPR003395">
    <property type="entry name" value="RecF/RecN/SMC_N"/>
</dbReference>
<name>A0A955I721_9BACT</name>
<dbReference type="InterPro" id="IPR042174">
    <property type="entry name" value="RecF_2"/>
</dbReference>
<evidence type="ECO:0000256" key="5">
    <source>
        <dbReference type="ARBA" id="ARBA00023125"/>
    </source>
</evidence>
<evidence type="ECO:0000256" key="3">
    <source>
        <dbReference type="ARBA" id="ARBA00022741"/>
    </source>
</evidence>
<dbReference type="GO" id="GO:0005737">
    <property type="term" value="C:cytoplasm"/>
    <property type="evidence" value="ECO:0007669"/>
    <property type="project" value="UniProtKB-SubCell"/>
</dbReference>
<evidence type="ECO:0000256" key="2">
    <source>
        <dbReference type="ARBA" id="ARBA00022705"/>
    </source>
</evidence>
<evidence type="ECO:0000256" key="6">
    <source>
        <dbReference type="HAMAP-Rule" id="MF_00365"/>
    </source>
</evidence>
<dbReference type="GO" id="GO:0000731">
    <property type="term" value="P:DNA synthesis involved in DNA repair"/>
    <property type="evidence" value="ECO:0007669"/>
    <property type="project" value="TreeGrafter"/>
</dbReference>
<comment type="caution">
    <text evidence="8">The sequence shown here is derived from an EMBL/GenBank/DDBJ whole genome shotgun (WGS) entry which is preliminary data.</text>
</comment>
<dbReference type="Proteomes" id="UP000760819">
    <property type="component" value="Unassembled WGS sequence"/>
</dbReference>
<feature type="domain" description="RecF/RecN/SMC N-terminal" evidence="7">
    <location>
        <begin position="2"/>
        <end position="341"/>
    </location>
</feature>
<keyword evidence="6" id="KW-0234">DNA repair</keyword>
<dbReference type="PANTHER" id="PTHR32182:SF0">
    <property type="entry name" value="DNA REPLICATION AND REPAIR PROTEIN RECF"/>
    <property type="match status" value="1"/>
</dbReference>
<evidence type="ECO:0000313" key="8">
    <source>
        <dbReference type="EMBL" id="MCA9379077.1"/>
    </source>
</evidence>
<comment type="function">
    <text evidence="6">The RecF protein is involved in DNA metabolism; it is required for DNA replication and normal SOS inducibility. RecF binds preferentially to single-stranded, linear DNA. It also seems to bind ATP.</text>
</comment>
<dbReference type="GO" id="GO:0003697">
    <property type="term" value="F:single-stranded DNA binding"/>
    <property type="evidence" value="ECO:0007669"/>
    <property type="project" value="UniProtKB-UniRule"/>
</dbReference>
<reference evidence="8" key="1">
    <citation type="submission" date="2020-04" db="EMBL/GenBank/DDBJ databases">
        <authorList>
            <person name="Zhang T."/>
        </authorList>
    </citation>
    <scope>NUCLEOTIDE SEQUENCE</scope>
    <source>
        <strain evidence="8">HKST-UBA12</strain>
    </source>
</reference>
<keyword evidence="6" id="KW-0742">SOS response</keyword>
<dbReference type="AlphaFoldDB" id="A0A955I721"/>
<evidence type="ECO:0000259" key="7">
    <source>
        <dbReference type="Pfam" id="PF02463"/>
    </source>
</evidence>
<dbReference type="InterPro" id="IPR027417">
    <property type="entry name" value="P-loop_NTPase"/>
</dbReference>
<dbReference type="PANTHER" id="PTHR32182">
    <property type="entry name" value="DNA REPLICATION AND REPAIR PROTEIN RECF"/>
    <property type="match status" value="1"/>
</dbReference>
<keyword evidence="1 6" id="KW-0963">Cytoplasm</keyword>
<dbReference type="Pfam" id="PF02463">
    <property type="entry name" value="SMC_N"/>
    <property type="match status" value="1"/>
</dbReference>
<dbReference type="GO" id="GO:0009432">
    <property type="term" value="P:SOS response"/>
    <property type="evidence" value="ECO:0007669"/>
    <property type="project" value="UniProtKB-UniRule"/>
</dbReference>
<sequence length="356" mass="40179">MLSALELQNYRNLSLRADLAPAANLIIATNGCGKSNLLESIFYTATGKSFRPMQNVTEIIGPEEDFAKVQVSLDDHSIEYITSFDKRLVRKLTIDQKHKTHKQLRQLLQVVIFAPHDVNLVGGEPAVRRDDLDIFLGFYIDGYSELSLKYRKLVANRNALLKQVRTQNASLQELAYWTQQVIEFGSMIHQHREQLLTEISPVLDQISQQLYKSFYHGFKAEYNPSPASGGDFGATLAKKFASNLDKEIAVGQTLYGPHKDDYDFLVMDKPLRYMGSRGEQRLAVLIWKLAMLELLSKTGQASLIMLIDDPMSELDAEHRELCAKYLLASGIQFVLTAAEEKDVPSILKKEAHSISL</sequence>
<dbReference type="SUPFAM" id="SSF52540">
    <property type="entry name" value="P-loop containing nucleoside triphosphate hydrolases"/>
    <property type="match status" value="1"/>
</dbReference>
<evidence type="ECO:0000256" key="1">
    <source>
        <dbReference type="ARBA" id="ARBA00022490"/>
    </source>
</evidence>
<proteinExistence type="inferred from homology"/>
<dbReference type="HAMAP" id="MF_00365">
    <property type="entry name" value="RecF"/>
    <property type="match status" value="1"/>
</dbReference>
<evidence type="ECO:0000313" key="9">
    <source>
        <dbReference type="Proteomes" id="UP000760819"/>
    </source>
</evidence>
<keyword evidence="5 6" id="KW-0238">DNA-binding</keyword>
<dbReference type="Gene3D" id="3.40.50.300">
    <property type="entry name" value="P-loop containing nucleotide triphosphate hydrolases"/>
    <property type="match status" value="1"/>
</dbReference>
<comment type="similarity">
    <text evidence="6">Belongs to the RecF family.</text>
</comment>
<dbReference type="GO" id="GO:0006302">
    <property type="term" value="P:double-strand break repair"/>
    <property type="evidence" value="ECO:0007669"/>
    <property type="project" value="TreeGrafter"/>
</dbReference>
<dbReference type="NCBIfam" id="TIGR00611">
    <property type="entry name" value="recf"/>
    <property type="match status" value="1"/>
</dbReference>
<keyword evidence="3 6" id="KW-0547">Nucleotide-binding</keyword>
<gene>
    <name evidence="6 8" type="primary">recF</name>
    <name evidence="8" type="ORF">KC640_01490</name>
</gene>
<keyword evidence="4 6" id="KW-0067">ATP-binding</keyword>
<dbReference type="GO" id="GO:0005524">
    <property type="term" value="F:ATP binding"/>
    <property type="evidence" value="ECO:0007669"/>
    <property type="project" value="UniProtKB-UniRule"/>
</dbReference>
<keyword evidence="2 6" id="KW-0235">DNA replication</keyword>
<comment type="caution">
    <text evidence="6">Lacks conserved residue(s) required for the propagation of feature annotation.</text>
</comment>
<organism evidence="8 9">
    <name type="scientific">Candidatus Dojkabacteria bacterium</name>
    <dbReference type="NCBI Taxonomy" id="2099670"/>
    <lineage>
        <taxon>Bacteria</taxon>
        <taxon>Candidatus Dojkabacteria</taxon>
    </lineage>
</organism>
<dbReference type="InterPro" id="IPR001238">
    <property type="entry name" value="DNA-binding_RecF"/>
</dbReference>
<dbReference type="Gene3D" id="1.20.1050.90">
    <property type="entry name" value="RecF/RecN/SMC, N-terminal domain"/>
    <property type="match status" value="1"/>
</dbReference>
<reference evidence="8" key="2">
    <citation type="journal article" date="2021" name="Microbiome">
        <title>Successional dynamics and alternative stable states in a saline activated sludge microbial community over 9 years.</title>
        <authorList>
            <person name="Wang Y."/>
            <person name="Ye J."/>
            <person name="Ju F."/>
            <person name="Liu L."/>
            <person name="Boyd J.A."/>
            <person name="Deng Y."/>
            <person name="Parks D.H."/>
            <person name="Jiang X."/>
            <person name="Yin X."/>
            <person name="Woodcroft B.J."/>
            <person name="Tyson G.W."/>
            <person name="Hugenholtz P."/>
            <person name="Polz M.F."/>
            <person name="Zhang T."/>
        </authorList>
    </citation>
    <scope>NUCLEOTIDE SEQUENCE</scope>
    <source>
        <strain evidence="8">HKST-UBA12</strain>
    </source>
</reference>
<evidence type="ECO:0000256" key="4">
    <source>
        <dbReference type="ARBA" id="ARBA00022840"/>
    </source>
</evidence>
<dbReference type="GO" id="GO:0006260">
    <property type="term" value="P:DNA replication"/>
    <property type="evidence" value="ECO:0007669"/>
    <property type="project" value="UniProtKB-UniRule"/>
</dbReference>
<comment type="subcellular location">
    <subcellularLocation>
        <location evidence="6">Cytoplasm</location>
    </subcellularLocation>
</comment>
<dbReference type="EMBL" id="JAGQLI010000073">
    <property type="protein sequence ID" value="MCA9379077.1"/>
    <property type="molecule type" value="Genomic_DNA"/>
</dbReference>
<accession>A0A955I721</accession>